<dbReference type="PANTHER" id="PTHR23150:SF19">
    <property type="entry name" value="FORMYLGLYCINE-GENERATING ENZYME"/>
    <property type="match status" value="1"/>
</dbReference>
<keyword evidence="2" id="KW-0812">Transmembrane</keyword>
<protein>
    <submittedName>
        <fullName evidence="4">Gliding motility protein</fullName>
    </submittedName>
</protein>
<dbReference type="InterPro" id="IPR042095">
    <property type="entry name" value="SUMF_sf"/>
</dbReference>
<evidence type="ECO:0000259" key="3">
    <source>
        <dbReference type="Pfam" id="PF03781"/>
    </source>
</evidence>
<dbReference type="InterPro" id="IPR051043">
    <property type="entry name" value="Sulfatase_Mod_Factor_Kinase"/>
</dbReference>
<feature type="region of interest" description="Disordered" evidence="1">
    <location>
        <begin position="541"/>
        <end position="560"/>
    </location>
</feature>
<dbReference type="EMBL" id="CP014504">
    <property type="protein sequence ID" value="AMQ01304.1"/>
    <property type="molecule type" value="Genomic_DNA"/>
</dbReference>
<proteinExistence type="predicted"/>
<dbReference type="Gene3D" id="3.90.1580.10">
    <property type="entry name" value="paralog of FGE (formylglycine-generating enzyme)"/>
    <property type="match status" value="1"/>
</dbReference>
<feature type="transmembrane region" description="Helical" evidence="2">
    <location>
        <begin position="6"/>
        <end position="23"/>
    </location>
</feature>
<dbReference type="PATRIC" id="fig|188932.3.peg.4628"/>
<evidence type="ECO:0000256" key="1">
    <source>
        <dbReference type="SAM" id="MobiDB-lite"/>
    </source>
</evidence>
<keyword evidence="2" id="KW-1133">Transmembrane helix</keyword>
<dbReference type="KEGG" id="pcm:AY601_4464"/>
<gene>
    <name evidence="4" type="ORF">AY601_4464</name>
</gene>
<feature type="compositionally biased region" description="Low complexity" evidence="1">
    <location>
        <begin position="544"/>
        <end position="560"/>
    </location>
</feature>
<evidence type="ECO:0000313" key="4">
    <source>
        <dbReference type="EMBL" id="AMQ01304.1"/>
    </source>
</evidence>
<keyword evidence="5" id="KW-1185">Reference proteome</keyword>
<dbReference type="Proteomes" id="UP000071561">
    <property type="component" value="Chromosome"/>
</dbReference>
<dbReference type="InterPro" id="IPR016187">
    <property type="entry name" value="CTDL_fold"/>
</dbReference>
<accession>A0A127VIZ9</accession>
<name>A0A127VIZ9_9SPHI</name>
<evidence type="ECO:0000256" key="2">
    <source>
        <dbReference type="SAM" id="Phobius"/>
    </source>
</evidence>
<dbReference type="SUPFAM" id="SSF56436">
    <property type="entry name" value="C-type lectin-like"/>
    <property type="match status" value="1"/>
</dbReference>
<sequence>MILFNYFVSSIFFCVILTVRIAQYATMEKTYLYSFAFLLSVSSIISCTSKKSATSEKTGLAYNRPENGGFQVNNKFKRGPGPGLVEIEGGVFVMSGSATNVPGQELKDYNHKRETTVSSFYMDETEVSNTNWLEYLNWIRKVDPTNYEYYYNELPDTLVWRRPLSYNEPYVDNYLRHPAYQDYPVVGVSWEQAQRYCEWRTDIVNESLLREQNYMTSYKDLNGTGKNGKKTNAAATAAKPTGPFNTDIYLNGQYDDKGTKAMKDFSPAATAANANAKGQKGGATRNVRLEDGIIKQPYRLPTEAEWEYAALGLIGNTNYENISSNKIYPWDGLGISSAKNKTRGLILANFKRTKGDYMGVGGTLNDKGSITVPVRSYVPNDFGLYNMAGNVNEWVADVYRSNTFADADALNPYRGNYYQDKKVADPLTGRLEKDAYNRPIMTAAVSGKKQTWAEKQAATAKADTLKNSYADQRGFRDEESKLYGEITLVNNKSRVYKGGSWDDQALWLNPATRRFLPQDESTADIGFRCAMTMLGASEIRSVGKPQFKPKQQKPFNAKKK</sequence>
<evidence type="ECO:0000313" key="5">
    <source>
        <dbReference type="Proteomes" id="UP000071561"/>
    </source>
</evidence>
<reference evidence="4 5" key="1">
    <citation type="submission" date="2016-03" db="EMBL/GenBank/DDBJ databases">
        <title>Complete genome sequence of Pedobacter cryoconitis PAMC 27485.</title>
        <authorList>
            <person name="Lee J."/>
            <person name="Kim O.-S."/>
        </authorList>
    </citation>
    <scope>NUCLEOTIDE SEQUENCE [LARGE SCALE GENOMIC DNA]</scope>
    <source>
        <strain evidence="4 5">PAMC 27485</strain>
    </source>
</reference>
<dbReference type="PANTHER" id="PTHR23150">
    <property type="entry name" value="SULFATASE MODIFYING FACTOR 1, 2"/>
    <property type="match status" value="1"/>
</dbReference>
<dbReference type="AlphaFoldDB" id="A0A127VIZ9"/>
<dbReference type="Pfam" id="PF03781">
    <property type="entry name" value="FGE-sulfatase"/>
    <property type="match status" value="1"/>
</dbReference>
<dbReference type="InterPro" id="IPR005532">
    <property type="entry name" value="SUMF_dom"/>
</dbReference>
<organism evidence="4 5">
    <name type="scientific">Pedobacter cryoconitis</name>
    <dbReference type="NCBI Taxonomy" id="188932"/>
    <lineage>
        <taxon>Bacteria</taxon>
        <taxon>Pseudomonadati</taxon>
        <taxon>Bacteroidota</taxon>
        <taxon>Sphingobacteriia</taxon>
        <taxon>Sphingobacteriales</taxon>
        <taxon>Sphingobacteriaceae</taxon>
        <taxon>Pedobacter</taxon>
    </lineage>
</organism>
<feature type="domain" description="Sulfatase-modifying factor enzyme-like" evidence="3">
    <location>
        <begin position="82"/>
        <end position="411"/>
    </location>
</feature>
<keyword evidence="2" id="KW-0472">Membrane</keyword>